<evidence type="ECO:0000313" key="7">
    <source>
        <dbReference type="Proteomes" id="UP000614200"/>
    </source>
</evidence>
<organism evidence="6 7">
    <name type="scientific">Fusibacter ferrireducens</name>
    <dbReference type="NCBI Taxonomy" id="2785058"/>
    <lineage>
        <taxon>Bacteria</taxon>
        <taxon>Bacillati</taxon>
        <taxon>Bacillota</taxon>
        <taxon>Clostridia</taxon>
        <taxon>Eubacteriales</taxon>
        <taxon>Eubacteriales Family XII. Incertae Sedis</taxon>
        <taxon>Fusibacter</taxon>
    </lineage>
</organism>
<comment type="caution">
    <text evidence="6">The sequence shown here is derived from an EMBL/GenBank/DDBJ whole genome shotgun (WGS) entry which is preliminary data.</text>
</comment>
<protein>
    <recommendedName>
        <fullName evidence="5">Orn/Lys/Arg decarboxylases family 1 pyridoxal-P attachment site domain-containing protein</fullName>
    </recommendedName>
</protein>
<dbReference type="InterPro" id="IPR015422">
    <property type="entry name" value="PyrdxlP-dep_Trfase_small"/>
</dbReference>
<dbReference type="PROSITE" id="PS00703">
    <property type="entry name" value="OKR_DC_1"/>
    <property type="match status" value="1"/>
</dbReference>
<dbReference type="InterPro" id="IPR015421">
    <property type="entry name" value="PyrdxlP-dep_Trfase_major"/>
</dbReference>
<dbReference type="InterPro" id="IPR015424">
    <property type="entry name" value="PyrdxlP-dep_Trfase"/>
</dbReference>
<dbReference type="RefSeq" id="WP_194701686.1">
    <property type="nucleotide sequence ID" value="NZ_JADKNH010000005.1"/>
</dbReference>
<dbReference type="SUPFAM" id="SSF55904">
    <property type="entry name" value="Ornithine decarboxylase C-terminal domain"/>
    <property type="match status" value="1"/>
</dbReference>
<dbReference type="Gene3D" id="3.90.1150.10">
    <property type="entry name" value="Aspartate Aminotransferase, domain 1"/>
    <property type="match status" value="1"/>
</dbReference>
<comment type="similarity">
    <text evidence="1">Belongs to the Orn/Lys/Arg decarboxylase class-I family.</text>
</comment>
<dbReference type="PANTHER" id="PTHR45229">
    <property type="entry name" value="CONSTITUTIVE ORNITHINE DECARBOXYLASE"/>
    <property type="match status" value="1"/>
</dbReference>
<evidence type="ECO:0000256" key="3">
    <source>
        <dbReference type="ARBA" id="ARBA00022898"/>
    </source>
</evidence>
<evidence type="ECO:0000313" key="6">
    <source>
        <dbReference type="EMBL" id="MBF4693458.1"/>
    </source>
</evidence>
<dbReference type="InterPro" id="IPR000310">
    <property type="entry name" value="Orn/Lys/Arg_deCO2ase_major_dom"/>
</dbReference>
<dbReference type="InterPro" id="IPR005308">
    <property type="entry name" value="OKR_de-COase_N"/>
</dbReference>
<sequence>MKKMDKALWPILIVSDQIGMKNDSGIWLDRIAEKLIKDQDCSIIYSSSYTDACDIVRSREDLGTVLMDWDLKEAREKTSLKNGVWLDQMAMRYGENHKFSDRMHASALVELIRQINKNIPILLMTSHGSVAEIPSEIFSQINGTVWKFTDTPEFLSGRIERNVLDYTAATLPPFFSELVRYVNEYKYAWHTPGHMGGQGFLRSPSGTAFHKFFGEEVLRADLSISVPELGSLLDHSGLTGDAEKYSASVFGASETYYVLNGTSTVNQIIWRSEVSANENTLVDRNCHKSLNYAMVITDAKPDYMVPLRNKMGIIGPVEFDLIPNKSEDYYKMSALTNSTYDGVCYDVTKVISKLNCAQNWHFDEAWYAYAKFHPIYKDHFSMDVKPQEDKLIFASHSTHKLLTAFSQASMLHIKLPNDIACDAEKTELYKTRFNESYMMHGSTSPQYNMVASLEVASKMMHDNGEVVFDNIIREAIELRRKIVSIKKEQSFNTDETKKWFFDLWQPPEIGEADTIETLLDQQNWLIGPNNKAWHGFDIKTDYAMLDPTKITFTCPGFNSVEGVKATEQGIPAAVVTNYLIDKGIVCEKSDYYSWLLLNSIGTTKGKQGTLISELLKFKALYDSNALLSDVFPTLVHKYPKQYEHKTLKAHCDEMHQAICQLKLLEKMEAAFKSLPKQVVKPRAAYDGVVKGLVSYKTLNEIKASDQEYTAGVMVVPYPPGIPMIMGGESFMYTYKDYENKAKGEFVKNSSVLDYLLMRQDFENAFPGYEGDIHGIERTTDAEGKVLFMTLVPKTNL</sequence>
<dbReference type="Proteomes" id="UP000614200">
    <property type="component" value="Unassembled WGS sequence"/>
</dbReference>
<dbReference type="Gene3D" id="3.40.50.2300">
    <property type="match status" value="1"/>
</dbReference>
<dbReference type="InterPro" id="IPR008286">
    <property type="entry name" value="Prn/Lys/Arg_de-COase_C"/>
</dbReference>
<keyword evidence="3" id="KW-0663">Pyridoxal phosphate</keyword>
<gene>
    <name evidence="6" type="ORF">ISU02_10020</name>
</gene>
<reference evidence="6 7" key="1">
    <citation type="submission" date="2020-11" db="EMBL/GenBank/DDBJ databases">
        <title>Fusibacter basophilias sp. nov.</title>
        <authorList>
            <person name="Qiu D."/>
        </authorList>
    </citation>
    <scope>NUCLEOTIDE SEQUENCE [LARGE SCALE GENOMIC DNA]</scope>
    <source>
        <strain evidence="6 7">Q10-2</strain>
    </source>
</reference>
<proteinExistence type="inferred from homology"/>
<dbReference type="InterPro" id="IPR036633">
    <property type="entry name" value="Prn/Lys/Arg_de-COase_C_sf"/>
</dbReference>
<dbReference type="SUPFAM" id="SSF53383">
    <property type="entry name" value="PLP-dependent transferases"/>
    <property type="match status" value="1"/>
</dbReference>
<evidence type="ECO:0000259" key="5">
    <source>
        <dbReference type="PROSITE" id="PS00703"/>
    </source>
</evidence>
<keyword evidence="4" id="KW-0456">Lyase</keyword>
<evidence type="ECO:0000256" key="4">
    <source>
        <dbReference type="ARBA" id="ARBA00023239"/>
    </source>
</evidence>
<accession>A0ABR9ZSM1</accession>
<dbReference type="Pfam" id="PF01276">
    <property type="entry name" value="OKR_DC_1"/>
    <property type="match status" value="1"/>
</dbReference>
<feature type="domain" description="Orn/Lys/Arg decarboxylases family 1 pyridoxal-P attachment site" evidence="5">
    <location>
        <begin position="395"/>
        <end position="409"/>
    </location>
</feature>
<evidence type="ECO:0000256" key="2">
    <source>
        <dbReference type="ARBA" id="ARBA00022793"/>
    </source>
</evidence>
<name>A0ABR9ZSM1_9FIRM</name>
<dbReference type="Pfam" id="PF03709">
    <property type="entry name" value="OKR_DC_1_N"/>
    <property type="match status" value="1"/>
</dbReference>
<evidence type="ECO:0000256" key="1">
    <source>
        <dbReference type="ARBA" id="ARBA00010671"/>
    </source>
</evidence>
<dbReference type="EMBL" id="JADKNH010000005">
    <property type="protein sequence ID" value="MBF4693458.1"/>
    <property type="molecule type" value="Genomic_DNA"/>
</dbReference>
<dbReference type="InterPro" id="IPR011193">
    <property type="entry name" value="Orn/lys/arg_de-COase"/>
</dbReference>
<dbReference type="PANTHER" id="PTHR45229:SF3">
    <property type="entry name" value="BIODEGRADATIVE ARGININE DECARBOXYLASE"/>
    <property type="match status" value="1"/>
</dbReference>
<dbReference type="Pfam" id="PF03711">
    <property type="entry name" value="OKR_DC_1_C"/>
    <property type="match status" value="1"/>
</dbReference>
<keyword evidence="7" id="KW-1185">Reference proteome</keyword>
<dbReference type="Gene3D" id="3.90.100.10">
    <property type="entry name" value="Orn/Lys/Arg decarboxylase, C-terminal domain"/>
    <property type="match status" value="1"/>
</dbReference>
<dbReference type="Gene3D" id="3.40.640.10">
    <property type="entry name" value="Type I PLP-dependent aspartate aminotransferase-like (Major domain)"/>
    <property type="match status" value="1"/>
</dbReference>
<keyword evidence="2" id="KW-0210">Decarboxylase</keyword>